<dbReference type="Proteomes" id="UP000320672">
    <property type="component" value="Chromosome"/>
</dbReference>
<name>A0A517MF57_9BACT</name>
<organism evidence="1 2">
    <name type="scientific">Roseimaritima multifibrata</name>
    <dbReference type="NCBI Taxonomy" id="1930274"/>
    <lineage>
        <taxon>Bacteria</taxon>
        <taxon>Pseudomonadati</taxon>
        <taxon>Planctomycetota</taxon>
        <taxon>Planctomycetia</taxon>
        <taxon>Pirellulales</taxon>
        <taxon>Pirellulaceae</taxon>
        <taxon>Roseimaritima</taxon>
    </lineage>
</organism>
<keyword evidence="2" id="KW-1185">Reference proteome</keyword>
<evidence type="ECO:0000313" key="1">
    <source>
        <dbReference type="EMBL" id="QDS93520.1"/>
    </source>
</evidence>
<protein>
    <submittedName>
        <fullName evidence="1">Uncharacterized protein</fullName>
    </submittedName>
</protein>
<reference evidence="1 2" key="1">
    <citation type="submission" date="2019-02" db="EMBL/GenBank/DDBJ databases">
        <title>Deep-cultivation of Planctomycetes and their phenomic and genomic characterization uncovers novel biology.</title>
        <authorList>
            <person name="Wiegand S."/>
            <person name="Jogler M."/>
            <person name="Boedeker C."/>
            <person name="Pinto D."/>
            <person name="Vollmers J."/>
            <person name="Rivas-Marin E."/>
            <person name="Kohn T."/>
            <person name="Peeters S.H."/>
            <person name="Heuer A."/>
            <person name="Rast P."/>
            <person name="Oberbeckmann S."/>
            <person name="Bunk B."/>
            <person name="Jeske O."/>
            <person name="Meyerdierks A."/>
            <person name="Storesund J.E."/>
            <person name="Kallscheuer N."/>
            <person name="Luecker S."/>
            <person name="Lage O.M."/>
            <person name="Pohl T."/>
            <person name="Merkel B.J."/>
            <person name="Hornburger P."/>
            <person name="Mueller R.-W."/>
            <person name="Bruemmer F."/>
            <person name="Labrenz M."/>
            <person name="Spormann A.M."/>
            <person name="Op den Camp H."/>
            <person name="Overmann J."/>
            <person name="Amann R."/>
            <person name="Jetten M.S.M."/>
            <person name="Mascher T."/>
            <person name="Medema M.H."/>
            <person name="Devos D.P."/>
            <person name="Kaster A.-K."/>
            <person name="Ovreas L."/>
            <person name="Rohde M."/>
            <person name="Galperin M.Y."/>
            <person name="Jogler C."/>
        </authorList>
    </citation>
    <scope>NUCLEOTIDE SEQUENCE [LARGE SCALE GENOMIC DNA]</scope>
    <source>
        <strain evidence="1 2">FF011L</strain>
    </source>
</reference>
<accession>A0A517MF57</accession>
<gene>
    <name evidence="1" type="ORF">FF011L_22900</name>
</gene>
<sequence length="76" mass="8492">MKRRQAFRVDLVYRNGDCSSSLALLLSNGLEPSVFSVAFRAMSGALTTPRFAERTAIQIQSMNRAASVEDLQRQKK</sequence>
<proteinExistence type="predicted"/>
<evidence type="ECO:0000313" key="2">
    <source>
        <dbReference type="Proteomes" id="UP000320672"/>
    </source>
</evidence>
<dbReference type="KEGG" id="rml:FF011L_22900"/>
<dbReference type="AlphaFoldDB" id="A0A517MF57"/>
<dbReference type="EMBL" id="CP036262">
    <property type="protein sequence ID" value="QDS93520.1"/>
    <property type="molecule type" value="Genomic_DNA"/>
</dbReference>